<dbReference type="GO" id="GO:0006511">
    <property type="term" value="P:ubiquitin-dependent protein catabolic process"/>
    <property type="evidence" value="ECO:0007669"/>
    <property type="project" value="TreeGrafter"/>
</dbReference>
<evidence type="ECO:0000256" key="3">
    <source>
        <dbReference type="ARBA" id="ARBA00022679"/>
    </source>
</evidence>
<dbReference type="Pfam" id="PF00632">
    <property type="entry name" value="HECT"/>
    <property type="match status" value="1"/>
</dbReference>
<dbReference type="GeneID" id="28938147"/>
<dbReference type="InterPro" id="IPR000569">
    <property type="entry name" value="HECT_dom"/>
</dbReference>
<dbReference type="OrthoDB" id="8068875at2759"/>
<feature type="domain" description="HECT" evidence="6">
    <location>
        <begin position="671"/>
        <end position="989"/>
    </location>
</feature>
<comment type="caution">
    <text evidence="7">The sequence shown here is derived from an EMBL/GenBank/DDBJ whole genome shotgun (WGS) entry which is preliminary data.</text>
</comment>
<dbReference type="InterPro" id="IPR035983">
    <property type="entry name" value="Hect_E3_ubiquitin_ligase"/>
</dbReference>
<dbReference type="PROSITE" id="PS50237">
    <property type="entry name" value="HECT"/>
    <property type="match status" value="1"/>
</dbReference>
<dbReference type="SUPFAM" id="SSF56204">
    <property type="entry name" value="Hect, E3 ligase catalytic domain"/>
    <property type="match status" value="1"/>
</dbReference>
<dbReference type="PANTHER" id="PTHR45700">
    <property type="entry name" value="UBIQUITIN-PROTEIN LIGASE E3C"/>
    <property type="match status" value="1"/>
</dbReference>
<feature type="active site" description="Glycyl thioester intermediate" evidence="5">
    <location>
        <position position="972"/>
    </location>
</feature>
<protein>
    <recommendedName>
        <fullName evidence="2">HECT-type E3 ubiquitin transferase</fullName>
        <ecNumber evidence="2">2.3.2.26</ecNumber>
    </recommendedName>
</protein>
<dbReference type="GO" id="GO:0000209">
    <property type="term" value="P:protein polyubiquitination"/>
    <property type="evidence" value="ECO:0007669"/>
    <property type="project" value="InterPro"/>
</dbReference>
<gene>
    <name evidence="7" type="ORF">T552_03441</name>
</gene>
<dbReference type="FunFam" id="3.30.2160.10:FF:000002">
    <property type="entry name" value="Putative Ubiquitin-protein ligase E3C"/>
    <property type="match status" value="1"/>
</dbReference>
<evidence type="ECO:0000259" key="6">
    <source>
        <dbReference type="PROSITE" id="PS50237"/>
    </source>
</evidence>
<dbReference type="CDD" id="cd00078">
    <property type="entry name" value="HECTc"/>
    <property type="match status" value="1"/>
</dbReference>
<dbReference type="Proteomes" id="UP000054454">
    <property type="component" value="Unassembled WGS sequence"/>
</dbReference>
<name>A0A0W4ZB81_PNEC8</name>
<organism evidence="7 8">
    <name type="scientific">Pneumocystis carinii (strain B80)</name>
    <name type="common">Rat pneumocystis pneumonia agent</name>
    <name type="synonym">Pneumocystis carinii f. sp. carinii</name>
    <dbReference type="NCBI Taxonomy" id="1408658"/>
    <lineage>
        <taxon>Eukaryota</taxon>
        <taxon>Fungi</taxon>
        <taxon>Dikarya</taxon>
        <taxon>Ascomycota</taxon>
        <taxon>Taphrinomycotina</taxon>
        <taxon>Pneumocystomycetes</taxon>
        <taxon>Pneumocystaceae</taxon>
        <taxon>Pneumocystis</taxon>
    </lineage>
</organism>
<keyword evidence="3" id="KW-0808">Transferase</keyword>
<dbReference type="Gene3D" id="3.30.2410.10">
    <property type="entry name" value="Hect, E3 ligase catalytic domain"/>
    <property type="match status" value="1"/>
</dbReference>
<accession>A0A0W4ZB81</accession>
<dbReference type="GO" id="GO:0061630">
    <property type="term" value="F:ubiquitin protein ligase activity"/>
    <property type="evidence" value="ECO:0007669"/>
    <property type="project" value="UniProtKB-EC"/>
</dbReference>
<dbReference type="PANTHER" id="PTHR45700:SF2">
    <property type="entry name" value="UBIQUITIN-PROTEIN LIGASE E3C"/>
    <property type="match status" value="1"/>
</dbReference>
<dbReference type="SMART" id="SM00119">
    <property type="entry name" value="HECTc"/>
    <property type="match status" value="1"/>
</dbReference>
<sequence>MYSFEGNYRLKRTVNLGGKQKESKELLLRKVANDRKKRDNERRRHNAAILLQKIIRSRIVMKHVKDTFRLDFDHDILKYKSTLNFSEDLFLKNIKRLIFFYQLKNDFYRLYEIVDIISRYIDFGDMSFFHVFPSISSWVTCRFGGILIETLNFTSDIMFHKKIFGLLPDLACSNVFLISSGYYKELCLYICKNETSFTPSIMSLFFKTIMNPLKHFLMSEYLVQKIVLSEFIVNFFVLTKKYDDLLDSVIYQLKLFFSNIIFLRIILDINFECFLEQELLWILHNILLYVVDSDKKRLILSSFDEIDLYSRCVSEILMQIFKKVRVPMESYHYDNSDNESIDNVQSITNYKIVSEKLFFELNLTFIFSTEHIAEIIAYVSPSTVVSISKFFVMLMEIWPSKKSEIMTQLVIISTDTDEHKNINILFVLWERVKLNIAGLQIIENIDVCKNNIFSTWNDEWYTMLLLFELYSRILMTMIDEEFIDLIKKNHAFYDIRILVDFLKDLSYALYCYNEYSETQLYVYDINWLNIVRLRNVVTRLIHQLFIRDSRKQFFPHDYWLMTNRFDMSIFMPFVISEMIKNHENYNNKQLPNSFFGNEGDNTLFSMNILRDFPFYLPFSVRMHILRNLIDYDMDKFGHSDSWNIINRFYVTIRRNNIFNDGFESLYTIGKDIKKPINIVFIDQYGLPEVGIDGGGITKEFLTCICKQALDVNFGLFHETSEHMLYPNPHSYACESSQLQCFEFLGKLIGKCIYESVLLDVTFAPFFLTKILGKKSYLDDLVILDFELYKGLMFLKRYTGDVQNDFSLNFTIIEQEFGKTTTIELIPGGSDISVTNTNRLQYIYTMADYRLNKVISKQSYAFAKGLFDIIDIKWLSMFSSQELQKIIGGSSLPIDIDDLRNNSVYGGFHDNDPTIELFWSVLYEFSVFERQTFLKFVTSVSRPPLLGFKDLKPLFCIRDGGDDTNRLPTASTCINLLILPRYNDKATMKR</sequence>
<dbReference type="VEuPathDB" id="FungiDB:T552_03441"/>
<dbReference type="Gene3D" id="3.90.1750.10">
    <property type="entry name" value="Hect, E3 ligase catalytic domains"/>
    <property type="match status" value="1"/>
</dbReference>
<evidence type="ECO:0000256" key="4">
    <source>
        <dbReference type="ARBA" id="ARBA00022786"/>
    </source>
</evidence>
<reference evidence="8" key="1">
    <citation type="journal article" date="2016" name="Nat. Commun.">
        <title>Genome analysis of three Pneumocystis species reveals adaptation mechanisms to life exclusively in mammalian hosts.</title>
        <authorList>
            <person name="Ma L."/>
            <person name="Chen Z."/>
            <person name="Huang D.W."/>
            <person name="Kutty G."/>
            <person name="Ishihara M."/>
            <person name="Wang H."/>
            <person name="Abouelleil A."/>
            <person name="Bishop L."/>
            <person name="Davey E."/>
            <person name="Deng R."/>
            <person name="Deng X."/>
            <person name="Fan L."/>
            <person name="Fantoni G."/>
            <person name="Fitzgerald M."/>
            <person name="Gogineni E."/>
            <person name="Goldberg J.M."/>
            <person name="Handley G."/>
            <person name="Hu X."/>
            <person name="Huber C."/>
            <person name="Jiao X."/>
            <person name="Jones K."/>
            <person name="Levin J.Z."/>
            <person name="Liu Y."/>
            <person name="Macdonald P."/>
            <person name="Melnikov A."/>
            <person name="Raley C."/>
            <person name="Sassi M."/>
            <person name="Sherman B.T."/>
            <person name="Song X."/>
            <person name="Sykes S."/>
            <person name="Tran B."/>
            <person name="Walsh L."/>
            <person name="Xia Y."/>
            <person name="Yang J."/>
            <person name="Young S."/>
            <person name="Zeng Q."/>
            <person name="Zheng X."/>
            <person name="Stephens R."/>
            <person name="Nusbaum C."/>
            <person name="Birren B.W."/>
            <person name="Azadi P."/>
            <person name="Lempicki R.A."/>
            <person name="Cuomo C.A."/>
            <person name="Kovacs J.A."/>
        </authorList>
    </citation>
    <scope>NUCLEOTIDE SEQUENCE [LARGE SCALE GENOMIC DNA]</scope>
    <source>
        <strain evidence="8">B80</strain>
    </source>
</reference>
<evidence type="ECO:0000256" key="2">
    <source>
        <dbReference type="ARBA" id="ARBA00012485"/>
    </source>
</evidence>
<evidence type="ECO:0000256" key="5">
    <source>
        <dbReference type="PROSITE-ProRule" id="PRU00104"/>
    </source>
</evidence>
<dbReference type="RefSeq" id="XP_018224195.1">
    <property type="nucleotide sequence ID" value="XM_018371944.1"/>
</dbReference>
<evidence type="ECO:0000313" key="8">
    <source>
        <dbReference type="Proteomes" id="UP000054454"/>
    </source>
</evidence>
<proteinExistence type="predicted"/>
<dbReference type="EMBL" id="LFVZ01000017">
    <property type="protein sequence ID" value="KTW25580.1"/>
    <property type="molecule type" value="Genomic_DNA"/>
</dbReference>
<dbReference type="Gene3D" id="3.30.2160.10">
    <property type="entry name" value="Hect, E3 ligase catalytic domain"/>
    <property type="match status" value="1"/>
</dbReference>
<comment type="catalytic activity">
    <reaction evidence="1">
        <text>S-ubiquitinyl-[E2 ubiquitin-conjugating enzyme]-L-cysteine + [acceptor protein]-L-lysine = [E2 ubiquitin-conjugating enzyme]-L-cysteine + N(6)-ubiquitinyl-[acceptor protein]-L-lysine.</text>
        <dbReference type="EC" id="2.3.2.26"/>
    </reaction>
</comment>
<dbReference type="EC" id="2.3.2.26" evidence="2"/>
<keyword evidence="4 5" id="KW-0833">Ubl conjugation pathway</keyword>
<dbReference type="AlphaFoldDB" id="A0A0W4ZB81"/>
<evidence type="ECO:0000313" key="7">
    <source>
        <dbReference type="EMBL" id="KTW25580.1"/>
    </source>
</evidence>
<evidence type="ECO:0000256" key="1">
    <source>
        <dbReference type="ARBA" id="ARBA00000885"/>
    </source>
</evidence>
<keyword evidence="8" id="KW-1185">Reference proteome</keyword>
<dbReference type="InterPro" id="IPR044611">
    <property type="entry name" value="E3A/B/C-like"/>
</dbReference>